<sequence>MRISEAFKCSDGTVLNVDSAGQGAPVLFQHGLCGDANQTDEAFPPKAGFRRITVEVRGHGPSHAGDLTRLSIATFAEDIAAYIETHLPFPLPIGGISMGAAIALRLAVHRPDLVKALVLVRPAWITAAQPANMQPNAEVGRLLQALPAKEAKAAFLVGETARHLSQEAPDNLASLTGFFHREPLSVTAALLTRISQDGPGVSDQDLARLSLPVLILGHTRDAIHPIASARALAERIPSARFKDITPKAESRSRYLADLHLAISSFLKDLPQ</sequence>
<dbReference type="Gene3D" id="3.40.50.1820">
    <property type="entry name" value="alpha/beta hydrolase"/>
    <property type="match status" value="1"/>
</dbReference>
<protein>
    <submittedName>
        <fullName evidence="2">Pimeloyl-ACP methyl ester carboxylesterase</fullName>
    </submittedName>
</protein>
<feature type="domain" description="AB hydrolase-1" evidence="1">
    <location>
        <begin position="25"/>
        <end position="244"/>
    </location>
</feature>
<evidence type="ECO:0000313" key="2">
    <source>
        <dbReference type="EMBL" id="MDQ0456335.1"/>
    </source>
</evidence>
<dbReference type="EMBL" id="JAUSWH010000008">
    <property type="protein sequence ID" value="MDQ0456335.1"/>
    <property type="molecule type" value="Genomic_DNA"/>
</dbReference>
<dbReference type="Proteomes" id="UP001235269">
    <property type="component" value="Unassembled WGS sequence"/>
</dbReference>
<dbReference type="PANTHER" id="PTHR43798">
    <property type="entry name" value="MONOACYLGLYCEROL LIPASE"/>
    <property type="match status" value="1"/>
</dbReference>
<accession>A0ABU0IFY0</accession>
<reference evidence="2 3" key="1">
    <citation type="submission" date="2023-07" db="EMBL/GenBank/DDBJ databases">
        <title>Genomic Encyclopedia of Type Strains, Phase IV (KMG-IV): sequencing the most valuable type-strain genomes for metagenomic binning, comparative biology and taxonomic classification.</title>
        <authorList>
            <person name="Goeker M."/>
        </authorList>
    </citation>
    <scope>NUCLEOTIDE SEQUENCE [LARGE SCALE GENOMIC DNA]</scope>
    <source>
        <strain evidence="2 3">DSM 100301</strain>
    </source>
</reference>
<dbReference type="InterPro" id="IPR050266">
    <property type="entry name" value="AB_hydrolase_sf"/>
</dbReference>
<dbReference type="RefSeq" id="WP_307158534.1">
    <property type="nucleotide sequence ID" value="NZ_JAUSWH010000008.1"/>
</dbReference>
<dbReference type="Pfam" id="PF00561">
    <property type="entry name" value="Abhydrolase_1"/>
    <property type="match status" value="1"/>
</dbReference>
<dbReference type="InterPro" id="IPR000073">
    <property type="entry name" value="AB_hydrolase_1"/>
</dbReference>
<proteinExistence type="predicted"/>
<evidence type="ECO:0000259" key="1">
    <source>
        <dbReference type="Pfam" id="PF00561"/>
    </source>
</evidence>
<keyword evidence="3" id="KW-1185">Reference proteome</keyword>
<dbReference type="PRINTS" id="PR00111">
    <property type="entry name" value="ABHYDROLASE"/>
</dbReference>
<dbReference type="InterPro" id="IPR029058">
    <property type="entry name" value="AB_hydrolase_fold"/>
</dbReference>
<name>A0ABU0IFY0_9HYPH</name>
<evidence type="ECO:0000313" key="3">
    <source>
        <dbReference type="Proteomes" id="UP001235269"/>
    </source>
</evidence>
<organism evidence="2 3">
    <name type="scientific">Rhizobium paknamense</name>
    <dbReference type="NCBI Taxonomy" id="1206817"/>
    <lineage>
        <taxon>Bacteria</taxon>
        <taxon>Pseudomonadati</taxon>
        <taxon>Pseudomonadota</taxon>
        <taxon>Alphaproteobacteria</taxon>
        <taxon>Hyphomicrobiales</taxon>
        <taxon>Rhizobiaceae</taxon>
        <taxon>Rhizobium/Agrobacterium group</taxon>
        <taxon>Rhizobium</taxon>
    </lineage>
</organism>
<dbReference type="SUPFAM" id="SSF53474">
    <property type="entry name" value="alpha/beta-Hydrolases"/>
    <property type="match status" value="1"/>
</dbReference>
<comment type="caution">
    <text evidence="2">The sequence shown here is derived from an EMBL/GenBank/DDBJ whole genome shotgun (WGS) entry which is preliminary data.</text>
</comment>
<gene>
    <name evidence="2" type="ORF">QO005_002676</name>
</gene>